<dbReference type="InterPro" id="IPR011032">
    <property type="entry name" value="GroES-like_sf"/>
</dbReference>
<accession>Q1AVQ4</accession>
<protein>
    <submittedName>
        <fullName evidence="3">Alcohol dehydrogenase, zinc-binding protein</fullName>
    </submittedName>
</protein>
<dbReference type="PANTHER" id="PTHR44154">
    <property type="entry name" value="QUINONE OXIDOREDUCTASE"/>
    <property type="match status" value="1"/>
</dbReference>
<dbReference type="SUPFAM" id="SSF50129">
    <property type="entry name" value="GroES-like"/>
    <property type="match status" value="1"/>
</dbReference>
<dbReference type="OrthoDB" id="9792162at2"/>
<dbReference type="EMBL" id="CP000386">
    <property type="protein sequence ID" value="ABG04524.1"/>
    <property type="molecule type" value="Genomic_DNA"/>
</dbReference>
<dbReference type="InterPro" id="IPR051603">
    <property type="entry name" value="Zinc-ADH_QOR/CCCR"/>
</dbReference>
<dbReference type="InterPro" id="IPR020843">
    <property type="entry name" value="ER"/>
</dbReference>
<dbReference type="STRING" id="266117.Rxyl_1562"/>
<dbReference type="Proteomes" id="UP000006637">
    <property type="component" value="Chromosome"/>
</dbReference>
<feature type="domain" description="Enoyl reductase (ER)" evidence="2">
    <location>
        <begin position="10"/>
        <end position="346"/>
    </location>
</feature>
<dbReference type="GO" id="GO:0016491">
    <property type="term" value="F:oxidoreductase activity"/>
    <property type="evidence" value="ECO:0007669"/>
    <property type="project" value="InterPro"/>
</dbReference>
<dbReference type="RefSeq" id="WP_011564541.1">
    <property type="nucleotide sequence ID" value="NC_008148.1"/>
</dbReference>
<dbReference type="KEGG" id="rxy:Rxyl_1562"/>
<proteinExistence type="predicted"/>
<gene>
    <name evidence="3" type="ordered locus">Rxyl_1562</name>
</gene>
<dbReference type="PhylomeDB" id="Q1AVQ4"/>
<dbReference type="Gene3D" id="3.40.50.720">
    <property type="entry name" value="NAD(P)-binding Rossmann-like Domain"/>
    <property type="match status" value="1"/>
</dbReference>
<organism evidence="3 4">
    <name type="scientific">Rubrobacter xylanophilus (strain DSM 9941 / JCM 11954 / NBRC 16129 / PRD-1)</name>
    <dbReference type="NCBI Taxonomy" id="266117"/>
    <lineage>
        <taxon>Bacteria</taxon>
        <taxon>Bacillati</taxon>
        <taxon>Actinomycetota</taxon>
        <taxon>Rubrobacteria</taxon>
        <taxon>Rubrobacterales</taxon>
        <taxon>Rubrobacteraceae</taxon>
        <taxon>Rubrobacter</taxon>
    </lineage>
</organism>
<dbReference type="PANTHER" id="PTHR44154:SF1">
    <property type="entry name" value="QUINONE OXIDOREDUCTASE"/>
    <property type="match status" value="1"/>
</dbReference>
<dbReference type="eggNOG" id="COG0604">
    <property type="taxonomic scope" value="Bacteria"/>
</dbReference>
<keyword evidence="4" id="KW-1185">Reference proteome</keyword>
<dbReference type="Gene3D" id="3.90.180.10">
    <property type="entry name" value="Medium-chain alcohol dehydrogenases, catalytic domain"/>
    <property type="match status" value="1"/>
</dbReference>
<dbReference type="InterPro" id="IPR013149">
    <property type="entry name" value="ADH-like_C"/>
</dbReference>
<keyword evidence="1" id="KW-0521">NADP</keyword>
<name>Q1AVQ4_RUBXD</name>
<dbReference type="HOGENOM" id="CLU_026673_3_4_11"/>
<dbReference type="InterPro" id="IPR036291">
    <property type="entry name" value="NAD(P)-bd_dom_sf"/>
</dbReference>
<evidence type="ECO:0000313" key="4">
    <source>
        <dbReference type="Proteomes" id="UP000006637"/>
    </source>
</evidence>
<dbReference type="CDD" id="cd08274">
    <property type="entry name" value="MDR9"/>
    <property type="match status" value="1"/>
</dbReference>
<dbReference type="Pfam" id="PF00107">
    <property type="entry name" value="ADH_zinc_N"/>
    <property type="match status" value="1"/>
</dbReference>
<dbReference type="InterPro" id="IPR013154">
    <property type="entry name" value="ADH-like_N"/>
</dbReference>
<reference evidence="3 4" key="1">
    <citation type="submission" date="2006-06" db="EMBL/GenBank/DDBJ databases">
        <title>Complete sequence of Rubrobacter xylanophilus DSM 9941.</title>
        <authorList>
            <consortium name="US DOE Joint Genome Institute"/>
            <person name="Copeland A."/>
            <person name="Lucas S."/>
            <person name="Lapidus A."/>
            <person name="Barry K."/>
            <person name="Detter J.C."/>
            <person name="Glavina del Rio T."/>
            <person name="Hammon N."/>
            <person name="Israni S."/>
            <person name="Dalin E."/>
            <person name="Tice H."/>
            <person name="Pitluck S."/>
            <person name="Munk A.C."/>
            <person name="Brettin T."/>
            <person name="Bruce D."/>
            <person name="Han C."/>
            <person name="Tapia R."/>
            <person name="Gilna P."/>
            <person name="Schmutz J."/>
            <person name="Larimer F."/>
            <person name="Land M."/>
            <person name="Hauser L."/>
            <person name="Kyrpides N."/>
            <person name="Lykidis A."/>
            <person name="da Costa M.S."/>
            <person name="Rainey F.A."/>
            <person name="Empadinhas N."/>
            <person name="Jolivet E."/>
            <person name="Battista J.R."/>
            <person name="Richardson P."/>
        </authorList>
    </citation>
    <scope>NUCLEOTIDE SEQUENCE [LARGE SCALE GENOMIC DNA]</scope>
    <source>
        <strain evidence="4">DSM 9941 / NBRC 16129 / PRD-1</strain>
    </source>
</reference>
<dbReference type="SMART" id="SM00829">
    <property type="entry name" value="PKS_ER"/>
    <property type="match status" value="1"/>
</dbReference>
<evidence type="ECO:0000259" key="2">
    <source>
        <dbReference type="SMART" id="SM00829"/>
    </source>
</evidence>
<dbReference type="Pfam" id="PF08240">
    <property type="entry name" value="ADH_N"/>
    <property type="match status" value="1"/>
</dbReference>
<evidence type="ECO:0000256" key="1">
    <source>
        <dbReference type="ARBA" id="ARBA00022857"/>
    </source>
</evidence>
<sequence>MKAVLLTGHGGLEKLEYREDIPTPSPAPGEVLIKVGAAGVNNTDIWTREGAYGTEIDSEATSGWRRGKPMEFPRIQGMDIAGRIAEVGEGVPRSRIGERVLVDFVLRSGEGDEGLVEADLVGSERDGGFAEYVAVPATNAVAVESPLSDEELATFPTAYLTAEHMLNRASVAEDETIFVTGASGGVGSALLQLARLRGARVIALVGAGKENKAYELGAESVVTRGTPDLPAAVAKAADGHPVDVVADVVGGEVFLDLLRILRPLGRYVTAGAIAGPLVRLDLRTVYLKHLQLIGSTVGTRAEFIELVRYIESGKIKPLLANTYPLSEIRRAQEDFLRKDFFGKLVIIP</sequence>
<dbReference type="AlphaFoldDB" id="Q1AVQ4"/>
<evidence type="ECO:0000313" key="3">
    <source>
        <dbReference type="EMBL" id="ABG04524.1"/>
    </source>
</evidence>
<dbReference type="SUPFAM" id="SSF51735">
    <property type="entry name" value="NAD(P)-binding Rossmann-fold domains"/>
    <property type="match status" value="1"/>
</dbReference>